<evidence type="ECO:0000259" key="2">
    <source>
        <dbReference type="Pfam" id="PF02698"/>
    </source>
</evidence>
<dbReference type="InterPro" id="IPR051599">
    <property type="entry name" value="Cell_Envelope_Assoc"/>
</dbReference>
<feature type="transmembrane region" description="Helical" evidence="1">
    <location>
        <begin position="20"/>
        <end position="43"/>
    </location>
</feature>
<organism evidence="3 4">
    <name type="scientific">Dyella lutea</name>
    <dbReference type="NCBI Taxonomy" id="2950441"/>
    <lineage>
        <taxon>Bacteria</taxon>
        <taxon>Pseudomonadati</taxon>
        <taxon>Pseudomonadota</taxon>
        <taxon>Gammaproteobacteria</taxon>
        <taxon>Lysobacterales</taxon>
        <taxon>Rhodanobacteraceae</taxon>
        <taxon>Dyella</taxon>
    </lineage>
</organism>
<feature type="domain" description="DUF218" evidence="2">
    <location>
        <begin position="61"/>
        <end position="189"/>
    </location>
</feature>
<dbReference type="InterPro" id="IPR003848">
    <property type="entry name" value="DUF218"/>
</dbReference>
<proteinExistence type="predicted"/>
<dbReference type="Pfam" id="PF02698">
    <property type="entry name" value="DUF218"/>
    <property type="match status" value="1"/>
</dbReference>
<keyword evidence="4" id="KW-1185">Reference proteome</keyword>
<reference evidence="3 4" key="1">
    <citation type="submission" date="2022-06" db="EMBL/GenBank/DDBJ databases">
        <title>Dyella sp. Sa strain:Sa Genome sequencing.</title>
        <authorList>
            <person name="Park S."/>
        </authorList>
    </citation>
    <scope>NUCLEOTIDE SEQUENCE [LARGE SCALE GENOMIC DNA]</scope>
    <source>
        <strain evidence="3 4">Sa</strain>
    </source>
</reference>
<protein>
    <submittedName>
        <fullName evidence="3">YdcF family protein</fullName>
    </submittedName>
</protein>
<comment type="caution">
    <text evidence="3">The sequence shown here is derived from an EMBL/GenBank/DDBJ whole genome shotgun (WGS) entry which is preliminary data.</text>
</comment>
<sequence length="233" mass="26103">MSPVPSLMRSRRYLSDRDVWHAAVVSVVALVLSGGLVFVGYLAHVWRVAWRSPRQVPWPMVVLVFGQRLEGGEPGEDFRQRLAAALELARSARAERLLLLGGFSGGQVSEAAAGHRWLLLHGLPPDMPVQLEHESTDSLENLRHARRLLSAGDPAHRLPPVALLTSRYHLARCRWLAHRLGFDGQPLAAEPRLRLTPRLLRLLVLESAYLMWIDLGMRWAGLVGHRRMAARIG</sequence>
<keyword evidence="1" id="KW-0812">Transmembrane</keyword>
<dbReference type="CDD" id="cd06259">
    <property type="entry name" value="YdcF-like"/>
    <property type="match status" value="1"/>
</dbReference>
<evidence type="ECO:0000313" key="4">
    <source>
        <dbReference type="Proteomes" id="UP001204615"/>
    </source>
</evidence>
<dbReference type="EMBL" id="JAMZEK010000001">
    <property type="protein sequence ID" value="MCP1372571.1"/>
    <property type="molecule type" value="Genomic_DNA"/>
</dbReference>
<evidence type="ECO:0000313" key="3">
    <source>
        <dbReference type="EMBL" id="MCP1372571.1"/>
    </source>
</evidence>
<dbReference type="Proteomes" id="UP001204615">
    <property type="component" value="Unassembled WGS sequence"/>
</dbReference>
<evidence type="ECO:0000256" key="1">
    <source>
        <dbReference type="SAM" id="Phobius"/>
    </source>
</evidence>
<dbReference type="PANTHER" id="PTHR30336:SF20">
    <property type="entry name" value="DUF218 DOMAIN-CONTAINING PROTEIN"/>
    <property type="match status" value="1"/>
</dbReference>
<gene>
    <name evidence="3" type="ORF">NC595_00680</name>
</gene>
<keyword evidence="1" id="KW-0472">Membrane</keyword>
<accession>A0ABT1F5A5</accession>
<dbReference type="RefSeq" id="WP_253564209.1">
    <property type="nucleotide sequence ID" value="NZ_JAMZEK010000001.1"/>
</dbReference>
<dbReference type="PANTHER" id="PTHR30336">
    <property type="entry name" value="INNER MEMBRANE PROTEIN, PROBABLE PERMEASE"/>
    <property type="match status" value="1"/>
</dbReference>
<keyword evidence="1" id="KW-1133">Transmembrane helix</keyword>
<name>A0ABT1F5A5_9GAMM</name>